<proteinExistence type="inferred from homology"/>
<dbReference type="InterPro" id="IPR050330">
    <property type="entry name" value="Bact_OuterMem_StrucFunc"/>
</dbReference>
<dbReference type="PANTHER" id="PTHR30329:SF21">
    <property type="entry name" value="LIPOPROTEIN YIAD-RELATED"/>
    <property type="match status" value="1"/>
</dbReference>
<name>A0A370GDE9_9COXI</name>
<dbReference type="GO" id="GO:0051301">
    <property type="term" value="P:cell division"/>
    <property type="evidence" value="ECO:0007669"/>
    <property type="project" value="UniProtKB-UniRule"/>
</dbReference>
<keyword evidence="6" id="KW-0131">Cell cycle</keyword>
<feature type="chain" id="PRO_5016639072" description="Peptidoglycan-associated lipoprotein" evidence="7">
    <location>
        <begin position="21"/>
        <end position="177"/>
    </location>
</feature>
<gene>
    <name evidence="6" type="primary">pal</name>
    <name evidence="9" type="ORF">C8D86_11735</name>
</gene>
<comment type="subunit">
    <text evidence="6">The Tol-Pal system is composed of five core proteins: the inner membrane proteins TolA, TolQ and TolR, the periplasmic protein TolB and the outer membrane protein Pal. They form a network linking the inner and outer membranes and the peptidoglycan layer.</text>
</comment>
<dbReference type="Proteomes" id="UP000254720">
    <property type="component" value="Unassembled WGS sequence"/>
</dbReference>
<dbReference type="PROSITE" id="PS01068">
    <property type="entry name" value="OMPA_1"/>
    <property type="match status" value="1"/>
</dbReference>
<evidence type="ECO:0000256" key="3">
    <source>
        <dbReference type="ARBA" id="ARBA00023139"/>
    </source>
</evidence>
<feature type="domain" description="OmpA-like" evidence="8">
    <location>
        <begin position="61"/>
        <end position="177"/>
    </location>
</feature>
<keyword evidence="1 6" id="KW-0732">Signal</keyword>
<evidence type="ECO:0000256" key="1">
    <source>
        <dbReference type="ARBA" id="ARBA00022729"/>
    </source>
</evidence>
<dbReference type="EMBL" id="QQAX01000017">
    <property type="protein sequence ID" value="RDI41818.1"/>
    <property type="molecule type" value="Genomic_DNA"/>
</dbReference>
<evidence type="ECO:0000256" key="2">
    <source>
        <dbReference type="ARBA" id="ARBA00023136"/>
    </source>
</evidence>
<comment type="caution">
    <text evidence="9">The sequence shown here is derived from an EMBL/GenBank/DDBJ whole genome shotgun (WGS) entry which is preliminary data.</text>
</comment>
<dbReference type="HAMAP" id="MF_02204">
    <property type="entry name" value="Pal"/>
    <property type="match status" value="1"/>
</dbReference>
<dbReference type="InterPro" id="IPR039001">
    <property type="entry name" value="Pal"/>
</dbReference>
<dbReference type="PROSITE" id="PS51257">
    <property type="entry name" value="PROKAR_LIPOPROTEIN"/>
    <property type="match status" value="1"/>
</dbReference>
<evidence type="ECO:0000256" key="7">
    <source>
        <dbReference type="SAM" id="SignalP"/>
    </source>
</evidence>
<dbReference type="RefSeq" id="WP_114834819.1">
    <property type="nucleotide sequence ID" value="NZ_LR699114.1"/>
</dbReference>
<dbReference type="InterPro" id="IPR006664">
    <property type="entry name" value="OMP_bac"/>
</dbReference>
<evidence type="ECO:0000313" key="9">
    <source>
        <dbReference type="EMBL" id="RDI41818.1"/>
    </source>
</evidence>
<protein>
    <recommendedName>
        <fullName evidence="6">Peptidoglycan-associated lipoprotein</fullName>
        <shortName evidence="6">PAL</shortName>
    </recommendedName>
</protein>
<keyword evidence="5 6" id="KW-0449">Lipoprotein</keyword>
<evidence type="ECO:0000259" key="8">
    <source>
        <dbReference type="PROSITE" id="PS51123"/>
    </source>
</evidence>
<dbReference type="PANTHER" id="PTHR30329">
    <property type="entry name" value="STATOR ELEMENT OF FLAGELLAR MOTOR COMPLEX"/>
    <property type="match status" value="1"/>
</dbReference>
<dbReference type="InterPro" id="IPR006690">
    <property type="entry name" value="OMPA-like_CS"/>
</dbReference>
<dbReference type="CDD" id="cd07185">
    <property type="entry name" value="OmpA_C-like"/>
    <property type="match status" value="1"/>
</dbReference>
<keyword evidence="3 6" id="KW-0564">Palmitate</keyword>
<comment type="function">
    <text evidence="6">Part of the Tol-Pal system, which plays a role in outer membrane invagination during cell division and is important for maintaining outer membrane integrity.</text>
</comment>
<dbReference type="InterPro" id="IPR006665">
    <property type="entry name" value="OmpA-like"/>
</dbReference>
<sequence length="177" mass="19364">MKLKKWIQIILVSSSVITLAACSSKHKNAADNAAINDANNAYVGAQSSGLGEESRFGDQAGGGQRASAERVYYFDFDSDVVREEYKPAIDRNADYLASHASAKIMVEGHTDPRGSREYNIGLGERRAKAVAEILTARGVNPAQIRIVSYGAEKLATPGRTEQDFQLDRRAVLVYLQR</sequence>
<keyword evidence="6" id="KW-0132">Cell division</keyword>
<accession>A0A370GDE9</accession>
<feature type="signal peptide" evidence="7">
    <location>
        <begin position="1"/>
        <end position="20"/>
    </location>
</feature>
<reference evidence="9 10" key="1">
    <citation type="submission" date="2018-07" db="EMBL/GenBank/DDBJ databases">
        <title>Genomic Encyclopedia of Type Strains, Phase IV (KMG-IV): sequencing the most valuable type-strain genomes for metagenomic binning, comparative biology and taxonomic classification.</title>
        <authorList>
            <person name="Goeker M."/>
        </authorList>
    </citation>
    <scope>NUCLEOTIDE SEQUENCE [LARGE SCALE GENOMIC DNA]</scope>
    <source>
        <strain evidence="9 10">DSM 16500</strain>
    </source>
</reference>
<evidence type="ECO:0000256" key="4">
    <source>
        <dbReference type="ARBA" id="ARBA00023237"/>
    </source>
</evidence>
<comment type="subcellular location">
    <subcellularLocation>
        <location evidence="6">Cell outer membrane</location>
        <topology evidence="6">Lipid-anchor</topology>
    </subcellularLocation>
</comment>
<dbReference type="GO" id="GO:0009279">
    <property type="term" value="C:cell outer membrane"/>
    <property type="evidence" value="ECO:0007669"/>
    <property type="project" value="UniProtKB-SubCell"/>
</dbReference>
<comment type="similarity">
    <text evidence="6">Belongs to the Pal lipoprotein family.</text>
</comment>
<evidence type="ECO:0000313" key="10">
    <source>
        <dbReference type="Proteomes" id="UP000254720"/>
    </source>
</evidence>
<dbReference type="Pfam" id="PF00691">
    <property type="entry name" value="OmpA"/>
    <property type="match status" value="1"/>
</dbReference>
<evidence type="ECO:0000256" key="6">
    <source>
        <dbReference type="HAMAP-Rule" id="MF_02204"/>
    </source>
</evidence>
<dbReference type="AlphaFoldDB" id="A0A370GDE9"/>
<dbReference type="SUPFAM" id="SSF103088">
    <property type="entry name" value="OmpA-like"/>
    <property type="match status" value="1"/>
</dbReference>
<keyword evidence="10" id="KW-1185">Reference proteome</keyword>
<evidence type="ECO:0000256" key="5">
    <source>
        <dbReference type="ARBA" id="ARBA00023288"/>
    </source>
</evidence>
<keyword evidence="2 6" id="KW-0472">Membrane</keyword>
<organism evidence="9 10">
    <name type="scientific">Aquicella lusitana</name>
    <dbReference type="NCBI Taxonomy" id="254246"/>
    <lineage>
        <taxon>Bacteria</taxon>
        <taxon>Pseudomonadati</taxon>
        <taxon>Pseudomonadota</taxon>
        <taxon>Gammaproteobacteria</taxon>
        <taxon>Legionellales</taxon>
        <taxon>Coxiellaceae</taxon>
        <taxon>Aquicella</taxon>
    </lineage>
</organism>
<dbReference type="PRINTS" id="PR01021">
    <property type="entry name" value="OMPADOMAIN"/>
</dbReference>
<keyword evidence="4 6" id="KW-0998">Cell outer membrane</keyword>
<dbReference type="PROSITE" id="PS51123">
    <property type="entry name" value="OMPA_2"/>
    <property type="match status" value="1"/>
</dbReference>
<dbReference type="OrthoDB" id="9809164at2"/>
<dbReference type="Gene3D" id="3.30.1330.60">
    <property type="entry name" value="OmpA-like domain"/>
    <property type="match status" value="1"/>
</dbReference>
<dbReference type="InterPro" id="IPR036737">
    <property type="entry name" value="OmpA-like_sf"/>
</dbReference>